<dbReference type="PANTHER" id="PTHR38697">
    <property type="entry name" value="NUCLEAR PORE COMPLEX PROTEIN SIMILAR TO S. CEREVISIAE NUP2 (EUROFUNG)"/>
    <property type="match status" value="1"/>
</dbReference>
<evidence type="ECO:0000256" key="3">
    <source>
        <dbReference type="ARBA" id="ARBA00022816"/>
    </source>
</evidence>
<dbReference type="InterPro" id="IPR053074">
    <property type="entry name" value="NPC_Nucleoporin"/>
</dbReference>
<evidence type="ECO:0000256" key="2">
    <source>
        <dbReference type="ARBA" id="ARBA00022448"/>
    </source>
</evidence>
<evidence type="ECO:0000256" key="8">
    <source>
        <dbReference type="SAM" id="MobiDB-lite"/>
    </source>
</evidence>
<feature type="compositionally biased region" description="Low complexity" evidence="8">
    <location>
        <begin position="59"/>
        <end position="68"/>
    </location>
</feature>
<feature type="region of interest" description="Disordered" evidence="8">
    <location>
        <begin position="102"/>
        <end position="140"/>
    </location>
</feature>
<dbReference type="Pfam" id="PF08911">
    <property type="entry name" value="NUP50"/>
    <property type="match status" value="1"/>
</dbReference>
<name>A0A8H5FWY2_9AGAR</name>
<evidence type="ECO:0000256" key="5">
    <source>
        <dbReference type="ARBA" id="ARBA00023010"/>
    </source>
</evidence>
<organism evidence="10 11">
    <name type="scientific">Leucocoprinus leucothites</name>
    <dbReference type="NCBI Taxonomy" id="201217"/>
    <lineage>
        <taxon>Eukaryota</taxon>
        <taxon>Fungi</taxon>
        <taxon>Dikarya</taxon>
        <taxon>Basidiomycota</taxon>
        <taxon>Agaricomycotina</taxon>
        <taxon>Agaricomycetes</taxon>
        <taxon>Agaricomycetidae</taxon>
        <taxon>Agaricales</taxon>
        <taxon>Agaricineae</taxon>
        <taxon>Agaricaceae</taxon>
        <taxon>Leucocoprinus</taxon>
    </lineage>
</organism>
<dbReference type="OrthoDB" id="185618at2759"/>
<feature type="region of interest" description="Disordered" evidence="8">
    <location>
        <begin position="1"/>
        <end position="68"/>
    </location>
</feature>
<dbReference type="InterPro" id="IPR011993">
    <property type="entry name" value="PH-like_dom_sf"/>
</dbReference>
<dbReference type="Pfam" id="PF00638">
    <property type="entry name" value="Ran_BP1"/>
    <property type="match status" value="1"/>
</dbReference>
<feature type="region of interest" description="Disordered" evidence="8">
    <location>
        <begin position="430"/>
        <end position="469"/>
    </location>
</feature>
<protein>
    <recommendedName>
        <fullName evidence="9">RanBD1 domain-containing protein</fullName>
    </recommendedName>
</protein>
<dbReference type="SMART" id="SM00160">
    <property type="entry name" value="RanBD"/>
    <property type="match status" value="1"/>
</dbReference>
<accession>A0A8H5FWY2</accession>
<dbReference type="GO" id="GO:0005643">
    <property type="term" value="C:nuclear pore"/>
    <property type="evidence" value="ECO:0007669"/>
    <property type="project" value="UniProtKB-SubCell"/>
</dbReference>
<evidence type="ECO:0000256" key="1">
    <source>
        <dbReference type="ARBA" id="ARBA00004567"/>
    </source>
</evidence>
<keyword evidence="5" id="KW-0811">Translocation</keyword>
<feature type="region of interest" description="Disordered" evidence="8">
    <location>
        <begin position="258"/>
        <end position="357"/>
    </location>
</feature>
<dbReference type="Gene3D" id="2.30.29.30">
    <property type="entry name" value="Pleckstrin-homology domain (PH domain)/Phosphotyrosine-binding domain (PTB)"/>
    <property type="match status" value="1"/>
</dbReference>
<dbReference type="GO" id="GO:0015031">
    <property type="term" value="P:protein transport"/>
    <property type="evidence" value="ECO:0007669"/>
    <property type="project" value="UniProtKB-KW"/>
</dbReference>
<feature type="compositionally biased region" description="Low complexity" evidence="8">
    <location>
        <begin position="326"/>
        <end position="337"/>
    </location>
</feature>
<evidence type="ECO:0000256" key="7">
    <source>
        <dbReference type="ARBA" id="ARBA00023242"/>
    </source>
</evidence>
<evidence type="ECO:0000313" key="11">
    <source>
        <dbReference type="Proteomes" id="UP000559027"/>
    </source>
</evidence>
<keyword evidence="4" id="KW-0653">Protein transport</keyword>
<dbReference type="GO" id="GO:0051028">
    <property type="term" value="P:mRNA transport"/>
    <property type="evidence" value="ECO:0007669"/>
    <property type="project" value="UniProtKB-KW"/>
</dbReference>
<dbReference type="EMBL" id="JAACJO010000012">
    <property type="protein sequence ID" value="KAF5351762.1"/>
    <property type="molecule type" value="Genomic_DNA"/>
</dbReference>
<sequence>MKRGAEKQLSKDDHSDGEVQDDNPQVGFRKADESVLATRKIRGLPKRASVAAIPPPAEAPSANFGGFSGFNGTSSSFSGFATTTTTAPTNFFTPTTAAQTNTARSLTSLLSSRPAATNTSSTPSSTSASPSSSPFATPPAAASVFAPVPASTAPQLDSTKKDDTIDPAELKYYTSLRGLNESLRAAVIKAVDDDAFADISVFLERYKSLRADIQKEFDGKASPLPSSSSMAPASSAPVVKTFSMPAPPIGGFTFGGMKPSTSTDAKPSTTATPSTGFVPTFGVKPQTDGKSDTPTSLPFSLGTKPTETTMSSSFFGTKQPETSKDTTPASSTLAPSPLSVPTPPKQSDSIKSETIKPSVFGGTSSSHAFTFGSGSLPSFTMTSSTKPTDATASAPTASSRFAGFTGFGTTSATTSTSLGFKSSFATTTTTPAPALGLASTPSTLTATASDTSTGGANGDTAAGGGDEEPKKNIAESFLLNADNKHDQEGAGEEDEETMHAVKLKAYVMKDDKGGKSWVELGYGVLRIKKHKETEKRRVLLRSSSTGQILINFNFHSAFKPAQKGKNVTFLGHDAEGASKMYTLKLQTQDQATALAATFEREIQANEASSS</sequence>
<dbReference type="PROSITE" id="PS50196">
    <property type="entry name" value="RANBD1"/>
    <property type="match status" value="1"/>
</dbReference>
<feature type="domain" description="RanBD1" evidence="9">
    <location>
        <begin position="466"/>
        <end position="551"/>
    </location>
</feature>
<feature type="compositionally biased region" description="Low complexity" evidence="8">
    <location>
        <begin position="382"/>
        <end position="402"/>
    </location>
</feature>
<evidence type="ECO:0000259" key="9">
    <source>
        <dbReference type="PROSITE" id="PS50196"/>
    </source>
</evidence>
<feature type="compositionally biased region" description="Low complexity" evidence="8">
    <location>
        <begin position="430"/>
        <end position="454"/>
    </location>
</feature>
<comment type="caution">
    <text evidence="10">The sequence shown here is derived from an EMBL/GenBank/DDBJ whole genome shotgun (WGS) entry which is preliminary data.</text>
</comment>
<feature type="compositionally biased region" description="Gly residues" evidence="8">
    <location>
        <begin position="455"/>
        <end position="464"/>
    </location>
</feature>
<evidence type="ECO:0000256" key="4">
    <source>
        <dbReference type="ARBA" id="ARBA00022927"/>
    </source>
</evidence>
<keyword evidence="11" id="KW-1185">Reference proteome</keyword>
<evidence type="ECO:0000256" key="6">
    <source>
        <dbReference type="ARBA" id="ARBA00023132"/>
    </source>
</evidence>
<keyword evidence="3" id="KW-0509">mRNA transport</keyword>
<feature type="region of interest" description="Disordered" evidence="8">
    <location>
        <begin position="380"/>
        <end position="402"/>
    </location>
</feature>
<comment type="subcellular location">
    <subcellularLocation>
        <location evidence="1">Nucleus</location>
        <location evidence="1">Nuclear pore complex</location>
    </subcellularLocation>
</comment>
<feature type="compositionally biased region" description="Polar residues" evidence="8">
    <location>
        <begin position="259"/>
        <end position="277"/>
    </location>
</feature>
<dbReference type="InterPro" id="IPR000156">
    <property type="entry name" value="Ran_bind_dom"/>
</dbReference>
<reference evidence="10 11" key="1">
    <citation type="journal article" date="2020" name="ISME J.">
        <title>Uncovering the hidden diversity of litter-decomposition mechanisms in mushroom-forming fungi.</title>
        <authorList>
            <person name="Floudas D."/>
            <person name="Bentzer J."/>
            <person name="Ahren D."/>
            <person name="Johansson T."/>
            <person name="Persson P."/>
            <person name="Tunlid A."/>
        </authorList>
    </citation>
    <scope>NUCLEOTIDE SEQUENCE [LARGE SCALE GENOMIC DNA]</scope>
    <source>
        <strain evidence="10 11">CBS 146.42</strain>
    </source>
</reference>
<dbReference type="AlphaFoldDB" id="A0A8H5FWY2"/>
<dbReference type="Proteomes" id="UP000559027">
    <property type="component" value="Unassembled WGS sequence"/>
</dbReference>
<dbReference type="PANTHER" id="PTHR38697:SF1">
    <property type="entry name" value="NUCLEAR PORE COMPLEX PROTEIN SIMILAR TO S. CEREVISIAE NUP2 (EUROFUNG)"/>
    <property type="match status" value="1"/>
</dbReference>
<keyword evidence="6" id="KW-0906">Nuclear pore complex</keyword>
<keyword evidence="2" id="KW-0813">Transport</keyword>
<feature type="compositionally biased region" description="Polar residues" evidence="8">
    <location>
        <begin position="292"/>
        <end position="320"/>
    </location>
</feature>
<keyword evidence="7" id="KW-0539">Nucleus</keyword>
<evidence type="ECO:0000313" key="10">
    <source>
        <dbReference type="EMBL" id="KAF5351762.1"/>
    </source>
</evidence>
<feature type="compositionally biased region" description="Basic and acidic residues" evidence="8">
    <location>
        <begin position="1"/>
        <end position="17"/>
    </location>
</feature>
<proteinExistence type="predicted"/>
<dbReference type="InterPro" id="IPR015007">
    <property type="entry name" value="NUP2/50/61"/>
</dbReference>
<gene>
    <name evidence="10" type="ORF">D9756_007610</name>
</gene>
<dbReference type="SUPFAM" id="SSF50729">
    <property type="entry name" value="PH domain-like"/>
    <property type="match status" value="1"/>
</dbReference>
<dbReference type="CDD" id="cd13170">
    <property type="entry name" value="RanBD_NUP50"/>
    <property type="match status" value="1"/>
</dbReference>